<dbReference type="Proteomes" id="UP000477980">
    <property type="component" value="Unassembled WGS sequence"/>
</dbReference>
<comment type="caution">
    <text evidence="2">The sequence shown here is derived from an EMBL/GenBank/DDBJ whole genome shotgun (WGS) entry which is preliminary data.</text>
</comment>
<feature type="domain" description="DUF7689" evidence="1">
    <location>
        <begin position="486"/>
        <end position="624"/>
    </location>
</feature>
<protein>
    <recommendedName>
        <fullName evidence="1">DUF7689 domain-containing protein</fullName>
    </recommendedName>
</protein>
<gene>
    <name evidence="2" type="ORF">F7D25_08600</name>
</gene>
<dbReference type="RefSeq" id="WP_153090332.1">
    <property type="nucleotide sequence ID" value="NZ_VZAH01000082.1"/>
</dbReference>
<accession>A0A6G1VLU0</accession>
<proteinExistence type="predicted"/>
<reference evidence="2 3" key="1">
    <citation type="submission" date="2019-09" db="EMBL/GenBank/DDBJ databases">
        <title>Distinct polysaccharide growth profiles of human intestinal Prevotella copri isolates.</title>
        <authorList>
            <person name="Fehlner-Peach H."/>
            <person name="Magnabosco C."/>
            <person name="Raghavan V."/>
            <person name="Scher J.U."/>
            <person name="Tett A."/>
            <person name="Cox L.M."/>
            <person name="Gottsegen C."/>
            <person name="Watters A."/>
            <person name="Wiltshire- Gordon J.D."/>
            <person name="Segata N."/>
            <person name="Bonneau R."/>
            <person name="Littman D.R."/>
        </authorList>
    </citation>
    <scope>NUCLEOTIDE SEQUENCE [LARGE SCALE GENOMIC DNA]</scope>
    <source>
        <strain evidence="3">iAA917</strain>
    </source>
</reference>
<dbReference type="Pfam" id="PF24738">
    <property type="entry name" value="DUF7689"/>
    <property type="match status" value="1"/>
</dbReference>
<organism evidence="2 3">
    <name type="scientific">Segatella copri</name>
    <dbReference type="NCBI Taxonomy" id="165179"/>
    <lineage>
        <taxon>Bacteria</taxon>
        <taxon>Pseudomonadati</taxon>
        <taxon>Bacteroidota</taxon>
        <taxon>Bacteroidia</taxon>
        <taxon>Bacteroidales</taxon>
        <taxon>Prevotellaceae</taxon>
        <taxon>Segatella</taxon>
    </lineage>
</organism>
<dbReference type="EMBL" id="VZAH01000082">
    <property type="protein sequence ID" value="MQP14467.1"/>
    <property type="molecule type" value="Genomic_DNA"/>
</dbReference>
<evidence type="ECO:0000259" key="1">
    <source>
        <dbReference type="Pfam" id="PF24738"/>
    </source>
</evidence>
<sequence>MNKKVFHCNGKTILTIAVTSLLVGCNSELDLASYQQKEEKSIVSSNIDTQTQATTTDYLGKSFYLSSQDGEQSLLTTRTGIGAEKLTRSFVVNAESEQEKCLGVHVMAACVNEGKSLQKIEVWVNNEYVDDLDITSNEWQFVSLKNSGKIHLFAGKNTITFAANAPYYPEIDAIQVEDEASALLKEDPMYKDFIKQISAPKNLGNEKLDQDKVDNLLCKLAEEKAITRSAYEKGYNWQVTPRTLENPDGNYQHKICVPITYTYHRKLSLTKGTYTFMTGPIDGDDFYSVDPVMYLYKIDDPHNYSYYNDDASGRGRHSQITATLPAGDYYLVIRAFSSSYASTTTGRQGLINVYQNGSILNSQTPVAGYVVDVDSPNTGIINYFTAYSSGIPAFYLEEKSSRKVKFFGETYFYVPPMEQMWFDDARLRLTKPSANDRYRMLITCVGAFGAYYGNCDVYGSCQQVQDNDGLTKFFPNLKSNDAIYSSASNTNVYNCASWAGGLTYGWTWGAIRANNSSTAPIVGPDYGYPFIWDTWDAFFGNNPQRYAGAISYTRDGAHSGNGVIAVWSNSNDISGVTHFSCRATANNHPHGYAWESKPGGLRRIFHPRDALSGSDYGSIIAYYRDASISDDPTIMSTRGLSAHSSLTFEESIKKGLTVIKEVSLTPEQENKISKIATRSSSTLVETKISALYDAWAKAISSPEYQILSNPNTLIDISEGREFMKYCVENKNEAFLFFANLYFVNKEKTMAKEVSYTMFCTLFSEYADVIEKVKQDWRNKQYDENGAYIAPLPETFLKEYVKKLIDKII</sequence>
<evidence type="ECO:0000313" key="2">
    <source>
        <dbReference type="EMBL" id="MQP14467.1"/>
    </source>
</evidence>
<dbReference type="InterPro" id="IPR056106">
    <property type="entry name" value="DUF7689"/>
</dbReference>
<name>A0A6G1VLU0_9BACT</name>
<dbReference type="Gene3D" id="2.60.120.260">
    <property type="entry name" value="Galactose-binding domain-like"/>
    <property type="match status" value="1"/>
</dbReference>
<dbReference type="AlphaFoldDB" id="A0A6G1VLU0"/>
<dbReference type="PROSITE" id="PS51257">
    <property type="entry name" value="PROKAR_LIPOPROTEIN"/>
    <property type="match status" value="1"/>
</dbReference>
<evidence type="ECO:0000313" key="3">
    <source>
        <dbReference type="Proteomes" id="UP000477980"/>
    </source>
</evidence>
<dbReference type="OrthoDB" id="5683213at2"/>